<comment type="similarity">
    <text evidence="1">Belongs to the 'phage' integrase family.</text>
</comment>
<dbReference type="GO" id="GO:0044826">
    <property type="term" value="P:viral genome integration into host DNA"/>
    <property type="evidence" value="ECO:0007669"/>
    <property type="project" value="UniProtKB-KW"/>
</dbReference>
<evidence type="ECO:0000256" key="4">
    <source>
        <dbReference type="ARBA" id="ARBA00022801"/>
    </source>
</evidence>
<reference evidence="10" key="1">
    <citation type="journal article" date="2021" name="Proc. Natl. Acad. Sci. U.S.A.">
        <title>A Catalog of Tens of Thousands of Viruses from Human Metagenomes Reveals Hidden Associations with Chronic Diseases.</title>
        <authorList>
            <person name="Tisza M.J."/>
            <person name="Buck C.B."/>
        </authorList>
    </citation>
    <scope>NUCLEOTIDE SEQUENCE</scope>
    <source>
        <strain evidence="10">CtpoI7</strain>
    </source>
</reference>
<dbReference type="InterPro" id="IPR050090">
    <property type="entry name" value="Tyrosine_recombinase_XerCD"/>
</dbReference>
<dbReference type="InterPro" id="IPR028259">
    <property type="entry name" value="AP2-like_int_N"/>
</dbReference>
<evidence type="ECO:0000256" key="5">
    <source>
        <dbReference type="ARBA" id="ARBA00022908"/>
    </source>
</evidence>
<dbReference type="GO" id="GO:0015074">
    <property type="term" value="P:DNA integration"/>
    <property type="evidence" value="ECO:0007669"/>
    <property type="project" value="UniProtKB-KW"/>
</dbReference>
<keyword evidence="8" id="KW-1179">Viral genome integration</keyword>
<dbReference type="PANTHER" id="PTHR30349">
    <property type="entry name" value="PHAGE INTEGRASE-RELATED"/>
    <property type="match status" value="1"/>
</dbReference>
<keyword evidence="6" id="KW-0238">DNA-binding</keyword>
<feature type="domain" description="Tyr recombinase" evidence="9">
    <location>
        <begin position="164"/>
        <end position="348"/>
    </location>
</feature>
<evidence type="ECO:0000256" key="7">
    <source>
        <dbReference type="ARBA" id="ARBA00023172"/>
    </source>
</evidence>
<evidence type="ECO:0000256" key="1">
    <source>
        <dbReference type="ARBA" id="ARBA00008857"/>
    </source>
</evidence>
<proteinExistence type="inferred from homology"/>
<dbReference type="InterPro" id="IPR002104">
    <property type="entry name" value="Integrase_catalytic"/>
</dbReference>
<sequence length="354" mass="40966">MASIYKRGKTWAYKVYYYVDGKQKAVSKSGFKTKAEAKDASIKRENEMLTHKNVNQELILLADYMEYWKKLYKENTVSEKTIARLNTVIQYVRRTFNLSLKDITNDNYQEYINELAKTRVRDTVKKYHEFTSGAIKHAVNTRKIPFDPTSTVVLKGKIEKGIKEENKYLNYEDFKRLEKYLIDTLQPSYTSHYIMLCAMYTGARFGECLGLTWDCIDFDKQTIRIEKGFDYSFTNDFTDGKTTNSKRTIVVPKKLLNLLSTLPKINDKVFTTITNEAANKALKRALKQIGASKQINFHGLRHTHASILLSQGVQLLSVSKRLGHADATITLKTYAHIIQEKELEDDEKIKNIFN</sequence>
<protein>
    <recommendedName>
        <fullName evidence="2">Integrase</fullName>
    </recommendedName>
</protein>
<organism evidence="10">
    <name type="scientific">Siphoviridae sp. ctpoI7</name>
    <dbReference type="NCBI Taxonomy" id="2825678"/>
    <lineage>
        <taxon>Viruses</taxon>
        <taxon>Duplodnaviria</taxon>
        <taxon>Heunggongvirae</taxon>
        <taxon>Uroviricota</taxon>
        <taxon>Caudoviricetes</taxon>
    </lineage>
</organism>
<dbReference type="Pfam" id="PF14657">
    <property type="entry name" value="Arm-DNA-bind_4"/>
    <property type="match status" value="1"/>
</dbReference>
<dbReference type="InterPro" id="IPR011010">
    <property type="entry name" value="DNA_brk_join_enz"/>
</dbReference>
<dbReference type="SUPFAM" id="SSF56349">
    <property type="entry name" value="DNA breaking-rejoining enzymes"/>
    <property type="match status" value="1"/>
</dbReference>
<dbReference type="InterPro" id="IPR010998">
    <property type="entry name" value="Integrase_recombinase_N"/>
</dbReference>
<evidence type="ECO:0000256" key="8">
    <source>
        <dbReference type="ARBA" id="ARBA00023195"/>
    </source>
</evidence>
<evidence type="ECO:0000256" key="3">
    <source>
        <dbReference type="ARBA" id="ARBA00022679"/>
    </source>
</evidence>
<dbReference type="Pfam" id="PF14659">
    <property type="entry name" value="Phage_int_SAM_3"/>
    <property type="match status" value="1"/>
</dbReference>
<dbReference type="PROSITE" id="PS51898">
    <property type="entry name" value="TYR_RECOMBINASE"/>
    <property type="match status" value="1"/>
</dbReference>
<evidence type="ECO:0000259" key="9">
    <source>
        <dbReference type="PROSITE" id="PS51898"/>
    </source>
</evidence>
<dbReference type="GO" id="GO:0075713">
    <property type="term" value="P:establishment of integrated proviral latency"/>
    <property type="evidence" value="ECO:0007669"/>
    <property type="project" value="UniProtKB-KW"/>
</dbReference>
<evidence type="ECO:0000313" key="10">
    <source>
        <dbReference type="EMBL" id="DAE03525.1"/>
    </source>
</evidence>
<dbReference type="InterPro" id="IPR013762">
    <property type="entry name" value="Integrase-like_cat_sf"/>
</dbReference>
<dbReference type="GO" id="GO:0006310">
    <property type="term" value="P:DNA recombination"/>
    <property type="evidence" value="ECO:0007669"/>
    <property type="project" value="UniProtKB-KW"/>
</dbReference>
<dbReference type="Pfam" id="PF00589">
    <property type="entry name" value="Phage_integrase"/>
    <property type="match status" value="1"/>
</dbReference>
<evidence type="ECO:0000256" key="2">
    <source>
        <dbReference type="ARBA" id="ARBA00016082"/>
    </source>
</evidence>
<name>A0A8S5PA90_9CAUD</name>
<dbReference type="GO" id="GO:0016740">
    <property type="term" value="F:transferase activity"/>
    <property type="evidence" value="ECO:0007669"/>
    <property type="project" value="UniProtKB-KW"/>
</dbReference>
<accession>A0A8S5PA90</accession>
<dbReference type="InterPro" id="IPR004107">
    <property type="entry name" value="Integrase_SAM-like_N"/>
</dbReference>
<dbReference type="EMBL" id="BK015368">
    <property type="protein sequence ID" value="DAE03525.1"/>
    <property type="molecule type" value="Genomic_DNA"/>
</dbReference>
<keyword evidence="3" id="KW-0808">Transferase</keyword>
<dbReference type="PANTHER" id="PTHR30349:SF64">
    <property type="entry name" value="PROPHAGE INTEGRASE INTD-RELATED"/>
    <property type="match status" value="1"/>
</dbReference>
<evidence type="ECO:0000256" key="6">
    <source>
        <dbReference type="ARBA" id="ARBA00023125"/>
    </source>
</evidence>
<keyword evidence="7" id="KW-0233">DNA recombination</keyword>
<dbReference type="CDD" id="cd01189">
    <property type="entry name" value="INT_ICEBs1_C_like"/>
    <property type="match status" value="1"/>
</dbReference>
<dbReference type="GO" id="GO:0003677">
    <property type="term" value="F:DNA binding"/>
    <property type="evidence" value="ECO:0007669"/>
    <property type="project" value="UniProtKB-KW"/>
</dbReference>
<keyword evidence="5" id="KW-0229">DNA integration</keyword>
<keyword evidence="8" id="KW-1160">Virus entry into host cell</keyword>
<dbReference type="Gene3D" id="1.10.443.10">
    <property type="entry name" value="Intergrase catalytic core"/>
    <property type="match status" value="1"/>
</dbReference>
<dbReference type="Gene3D" id="1.10.150.130">
    <property type="match status" value="1"/>
</dbReference>
<keyword evidence="4" id="KW-0378">Hydrolase</keyword>
<dbReference type="GO" id="GO:0016787">
    <property type="term" value="F:hydrolase activity"/>
    <property type="evidence" value="ECO:0007669"/>
    <property type="project" value="UniProtKB-KW"/>
</dbReference>